<comment type="caution">
    <text evidence="1">The sequence shown here is derived from an EMBL/GenBank/DDBJ whole genome shotgun (WGS) entry which is preliminary data.</text>
</comment>
<gene>
    <name evidence="1" type="ORF">BJY01DRAFT_58628</name>
</gene>
<dbReference type="EMBL" id="JBFXLU010000018">
    <property type="protein sequence ID" value="KAL2853846.1"/>
    <property type="molecule type" value="Genomic_DNA"/>
</dbReference>
<keyword evidence="2" id="KW-1185">Reference proteome</keyword>
<organism evidence="1 2">
    <name type="scientific">Aspergillus pseudoustus</name>
    <dbReference type="NCBI Taxonomy" id="1810923"/>
    <lineage>
        <taxon>Eukaryota</taxon>
        <taxon>Fungi</taxon>
        <taxon>Dikarya</taxon>
        <taxon>Ascomycota</taxon>
        <taxon>Pezizomycotina</taxon>
        <taxon>Eurotiomycetes</taxon>
        <taxon>Eurotiomycetidae</taxon>
        <taxon>Eurotiales</taxon>
        <taxon>Aspergillaceae</taxon>
        <taxon>Aspergillus</taxon>
        <taxon>Aspergillus subgen. Nidulantes</taxon>
    </lineage>
</organism>
<sequence>MGNGKNTLPQGLKCSHLDTSRHHLFQSTMESLGDSEIRPPWLKLLDFELGLFHLSVAYEFSAFGGVLKVPDPEPHRDRRDVLKKNCGLIARIISTRQRTSPLLPASTLDAWYLQVKHMIHCMACCLDTISWDFGPVVARLYPAIQGSSGVRARPHKLAT</sequence>
<dbReference type="Proteomes" id="UP001610446">
    <property type="component" value="Unassembled WGS sequence"/>
</dbReference>
<evidence type="ECO:0008006" key="3">
    <source>
        <dbReference type="Google" id="ProtNLM"/>
    </source>
</evidence>
<name>A0ABR4KNJ8_9EURO</name>
<evidence type="ECO:0000313" key="1">
    <source>
        <dbReference type="EMBL" id="KAL2853846.1"/>
    </source>
</evidence>
<reference evidence="1 2" key="1">
    <citation type="submission" date="2024-07" db="EMBL/GenBank/DDBJ databases">
        <title>Section-level genome sequencing and comparative genomics of Aspergillus sections Usti and Cavernicolus.</title>
        <authorList>
            <consortium name="Lawrence Berkeley National Laboratory"/>
            <person name="Nybo J.L."/>
            <person name="Vesth T.C."/>
            <person name="Theobald S."/>
            <person name="Frisvad J.C."/>
            <person name="Larsen T.O."/>
            <person name="Kjaerboelling I."/>
            <person name="Rothschild-Mancinelli K."/>
            <person name="Lyhne E.K."/>
            <person name="Kogle M.E."/>
            <person name="Barry K."/>
            <person name="Clum A."/>
            <person name="Na H."/>
            <person name="Ledsgaard L."/>
            <person name="Lin J."/>
            <person name="Lipzen A."/>
            <person name="Kuo A."/>
            <person name="Riley R."/>
            <person name="Mondo S."/>
            <person name="Labutti K."/>
            <person name="Haridas S."/>
            <person name="Pangalinan J."/>
            <person name="Salamov A.A."/>
            <person name="Simmons B.A."/>
            <person name="Magnuson J.K."/>
            <person name="Chen J."/>
            <person name="Drula E."/>
            <person name="Henrissat B."/>
            <person name="Wiebenga A."/>
            <person name="Lubbers R.J."/>
            <person name="Gomes A.C."/>
            <person name="Makela M.R."/>
            <person name="Stajich J."/>
            <person name="Grigoriev I.V."/>
            <person name="Mortensen U.H."/>
            <person name="De Vries R.P."/>
            <person name="Baker S.E."/>
            <person name="Andersen M.R."/>
        </authorList>
    </citation>
    <scope>NUCLEOTIDE SEQUENCE [LARGE SCALE GENOMIC DNA]</scope>
    <source>
        <strain evidence="1 2">CBS 123904</strain>
    </source>
</reference>
<protein>
    <recommendedName>
        <fullName evidence="3">Fungal-type protein kinase domain-containing protein</fullName>
    </recommendedName>
</protein>
<accession>A0ABR4KNJ8</accession>
<proteinExistence type="predicted"/>
<evidence type="ECO:0000313" key="2">
    <source>
        <dbReference type="Proteomes" id="UP001610446"/>
    </source>
</evidence>